<proteinExistence type="predicted"/>
<dbReference type="AlphaFoldDB" id="A0A086IZ66"/>
<dbReference type="Proteomes" id="UP000054524">
    <property type="component" value="Unassembled WGS sequence"/>
</dbReference>
<dbReference type="EMBL" id="AKIJ01000006">
    <property type="protein sequence ID" value="KFG25184.1"/>
    <property type="molecule type" value="Genomic_DNA"/>
</dbReference>
<accession>A0A086IZ66</accession>
<comment type="caution">
    <text evidence="2">The sequence shown here is derived from an EMBL/GenBank/DDBJ whole genome shotgun (WGS) entry which is preliminary data.</text>
</comment>
<evidence type="ECO:0000313" key="2">
    <source>
        <dbReference type="EMBL" id="KFG25184.1"/>
    </source>
</evidence>
<gene>
    <name evidence="2" type="ORF">NESG_02404</name>
</gene>
<name>A0A086IZ66_NEMA1</name>
<dbReference type="HOGENOM" id="CLU_2210681_0_0_1"/>
<evidence type="ECO:0000256" key="1">
    <source>
        <dbReference type="SAM" id="MobiDB-lite"/>
    </source>
</evidence>
<dbReference type="GeneID" id="77677377"/>
<feature type="region of interest" description="Disordered" evidence="1">
    <location>
        <begin position="1"/>
        <end position="22"/>
    </location>
</feature>
<feature type="compositionally biased region" description="Basic and acidic residues" evidence="1">
    <location>
        <begin position="10"/>
        <end position="22"/>
    </location>
</feature>
<dbReference type="OrthoDB" id="2188095at2759"/>
<protein>
    <submittedName>
        <fullName evidence="2">Uncharacterized protein</fullName>
    </submittedName>
</protein>
<evidence type="ECO:0000313" key="3">
    <source>
        <dbReference type="Proteomes" id="UP000054524"/>
    </source>
</evidence>
<dbReference type="RefSeq" id="XP_052903739.1">
    <property type="nucleotide sequence ID" value="XM_053050008.1"/>
</dbReference>
<reference evidence="2 3" key="1">
    <citation type="journal article" date="2014" name="Genome Announc.">
        <title>Genome Sequence of the Microsporidian Species Nematocida sp1 Strain ERTm6 (ATCC PRA-372).</title>
        <authorList>
            <person name="Bakowski M.A."/>
            <person name="Priest M."/>
            <person name="Young S."/>
            <person name="Cuomo C.A."/>
            <person name="Troemel E.R."/>
        </authorList>
    </citation>
    <scope>NUCLEOTIDE SEQUENCE [LARGE SCALE GENOMIC DNA]</scope>
    <source>
        <strain evidence="2 3">ERTm6</strain>
    </source>
</reference>
<organism evidence="2 3">
    <name type="scientific">Nematocida ausubeli (strain ATCC PRA-371 / ERTm2)</name>
    <name type="common">Nematode killer fungus</name>
    <dbReference type="NCBI Taxonomy" id="1913371"/>
    <lineage>
        <taxon>Eukaryota</taxon>
        <taxon>Fungi</taxon>
        <taxon>Fungi incertae sedis</taxon>
        <taxon>Microsporidia</taxon>
        <taxon>Nematocida</taxon>
    </lineage>
</organism>
<keyword evidence="3" id="KW-1185">Reference proteome</keyword>
<sequence>MPLDAFSEIKQAEKSHTKNEQKEHLAAVKETLGHFLKKESKIPNLHDMYSKIEEIEKEQEKAKDLVRISPEIIEKIKAFSELPAVKRTAETRQSTQKYCRTLFDYTE</sequence>